<proteinExistence type="predicted"/>
<feature type="compositionally biased region" description="Basic and acidic residues" evidence="1">
    <location>
        <begin position="206"/>
        <end position="249"/>
    </location>
</feature>
<evidence type="ECO:0000313" key="2">
    <source>
        <dbReference type="EMBL" id="CAA9518917.1"/>
    </source>
</evidence>
<name>A0A6J4TCA5_9ACTN</name>
<accession>A0A6J4TCA5</accession>
<feature type="compositionally biased region" description="Basic residues" evidence="1">
    <location>
        <begin position="28"/>
        <end position="59"/>
    </location>
</feature>
<dbReference type="AlphaFoldDB" id="A0A6J4TCA5"/>
<organism evidence="2">
    <name type="scientific">uncultured Solirubrobacteraceae bacterium</name>
    <dbReference type="NCBI Taxonomy" id="1162706"/>
    <lineage>
        <taxon>Bacteria</taxon>
        <taxon>Bacillati</taxon>
        <taxon>Actinomycetota</taxon>
        <taxon>Thermoleophilia</taxon>
        <taxon>Solirubrobacterales</taxon>
        <taxon>Solirubrobacteraceae</taxon>
        <taxon>environmental samples</taxon>
    </lineage>
</organism>
<feature type="compositionally biased region" description="Basic residues" evidence="1">
    <location>
        <begin position="68"/>
        <end position="88"/>
    </location>
</feature>
<feature type="non-terminal residue" evidence="2">
    <location>
        <position position="298"/>
    </location>
</feature>
<gene>
    <name evidence="2" type="ORF">AVDCRST_MAG69-2938</name>
</gene>
<dbReference type="EMBL" id="CADCVP010000321">
    <property type="protein sequence ID" value="CAA9518917.1"/>
    <property type="molecule type" value="Genomic_DNA"/>
</dbReference>
<protein>
    <submittedName>
        <fullName evidence="2">Assymetric_cell_division_FstX</fullName>
    </submittedName>
</protein>
<feature type="compositionally biased region" description="Low complexity" evidence="1">
    <location>
        <begin position="288"/>
        <end position="298"/>
    </location>
</feature>
<feature type="non-terminal residue" evidence="2">
    <location>
        <position position="1"/>
    </location>
</feature>
<evidence type="ECO:0000256" key="1">
    <source>
        <dbReference type="SAM" id="MobiDB-lite"/>
    </source>
</evidence>
<feature type="compositionally biased region" description="Low complexity" evidence="1">
    <location>
        <begin position="250"/>
        <end position="261"/>
    </location>
</feature>
<reference evidence="2" key="1">
    <citation type="submission" date="2020-02" db="EMBL/GenBank/DDBJ databases">
        <authorList>
            <person name="Meier V. D."/>
        </authorList>
    </citation>
    <scope>NUCLEOTIDE SEQUENCE</scope>
    <source>
        <strain evidence="2">AVDCRST_MAG69</strain>
    </source>
</reference>
<feature type="compositionally biased region" description="Basic and acidic residues" evidence="1">
    <location>
        <begin position="262"/>
        <end position="275"/>
    </location>
</feature>
<feature type="region of interest" description="Disordered" evidence="1">
    <location>
        <begin position="1"/>
        <end position="298"/>
    </location>
</feature>
<sequence>ELRLRPARGAPRPAPQCGAELRGDGHGAGHRARPRRLHPRRPGHHRSRRRRPRPGHRRRLPEGEPDARRHRPRRAPARARGPGRRPRGVHLQGGGLPRRARAASRVLRPAGQEPAARHLPGHPGGSRGHRGDPQLPHAGVSGGRAHDDRSRHRRGARPGGGHPEDPVGDAGHQAHDGRPGRPARRRLGAAGGQHHPALPLRPPPRGRGDEAGRSDRLVHPLALRDRGHPGRGLRRDPRRPPAGRLEGRAARSAAGRVPAAGRRADHELRSPDGRPAHRRGVGLGAGLGPVAAPLPARL</sequence>